<comment type="caution">
    <text evidence="3">The sequence shown here is derived from an EMBL/GenBank/DDBJ whole genome shotgun (WGS) entry which is preliminary data.</text>
</comment>
<proteinExistence type="predicted"/>
<feature type="compositionally biased region" description="Basic residues" evidence="1">
    <location>
        <begin position="184"/>
        <end position="198"/>
    </location>
</feature>
<feature type="region of interest" description="Disordered" evidence="1">
    <location>
        <begin position="150"/>
        <end position="235"/>
    </location>
</feature>
<evidence type="ECO:0000313" key="3">
    <source>
        <dbReference type="EMBL" id="KAF5821089.1"/>
    </source>
</evidence>
<feature type="compositionally biased region" description="Polar residues" evidence="1">
    <location>
        <begin position="30"/>
        <end position="56"/>
    </location>
</feature>
<feature type="compositionally biased region" description="Low complexity" evidence="1">
    <location>
        <begin position="151"/>
        <end position="161"/>
    </location>
</feature>
<dbReference type="PANTHER" id="PTHR35499">
    <property type="entry name" value="OS05G0128300 PROTEIN"/>
    <property type="match status" value="1"/>
</dbReference>
<feature type="compositionally biased region" description="Basic and acidic residues" evidence="1">
    <location>
        <begin position="199"/>
        <end position="211"/>
    </location>
</feature>
<gene>
    <name evidence="3" type="ORF">HanXRQr2_Chr01g0009741</name>
</gene>
<sequence length="313" mass="35733">MTNSKEHASKHGCFSAVLHRFLCTGGLPTHPSSDIDSPKQESTIKPPSPTRNTTTPAGLVARLMGLDSFPNSPKTTIMQKSRSVGSLDFNLPNFHITKQPPYHRRVTTSLSFREVPTTFLHDLAKSDMGLLPIQENPINLKQRASVNAPMTTTTTNNNNKKNTIKKRQSVKVKNEEKEVSSVPLKKRRKRRVHGTAKKKLVDDGFPDEKNKYRSKSKRFNHPLPKMGKQQHDIRKEKKKPMLNLKRRECEYTEDYCNKVLKEVCRLTMVEIEGGVWVDRKVASNNIQELSYEIGQQILQVLMYEMVHELCSSL</sequence>
<reference evidence="3" key="2">
    <citation type="submission" date="2020-06" db="EMBL/GenBank/DDBJ databases">
        <title>Helianthus annuus Genome sequencing and assembly Release 2.</title>
        <authorList>
            <person name="Gouzy J."/>
            <person name="Langlade N."/>
            <person name="Munos S."/>
        </authorList>
    </citation>
    <scope>NUCLEOTIDE SEQUENCE</scope>
    <source>
        <tissue evidence="3">Leaves</tissue>
    </source>
</reference>
<protein>
    <recommendedName>
        <fullName evidence="2">DUF3741 domain-containing protein</fullName>
    </recommendedName>
</protein>
<keyword evidence="4" id="KW-1185">Reference proteome</keyword>
<evidence type="ECO:0000256" key="1">
    <source>
        <dbReference type="SAM" id="MobiDB-lite"/>
    </source>
</evidence>
<feature type="region of interest" description="Disordered" evidence="1">
    <location>
        <begin position="29"/>
        <end position="56"/>
    </location>
</feature>
<dbReference type="PANTHER" id="PTHR35499:SF4">
    <property type="entry name" value="ALC-INTERACTING PROTEIN 1"/>
    <property type="match status" value="1"/>
</dbReference>
<reference evidence="3" key="1">
    <citation type="journal article" date="2017" name="Nature">
        <title>The sunflower genome provides insights into oil metabolism, flowering and Asterid evolution.</title>
        <authorList>
            <person name="Badouin H."/>
            <person name="Gouzy J."/>
            <person name="Grassa C.J."/>
            <person name="Murat F."/>
            <person name="Staton S.E."/>
            <person name="Cottret L."/>
            <person name="Lelandais-Briere C."/>
            <person name="Owens G.L."/>
            <person name="Carrere S."/>
            <person name="Mayjonade B."/>
            <person name="Legrand L."/>
            <person name="Gill N."/>
            <person name="Kane N.C."/>
            <person name="Bowers J.E."/>
            <person name="Hubner S."/>
            <person name="Bellec A."/>
            <person name="Berard A."/>
            <person name="Berges H."/>
            <person name="Blanchet N."/>
            <person name="Boniface M.C."/>
            <person name="Brunel D."/>
            <person name="Catrice O."/>
            <person name="Chaidir N."/>
            <person name="Claudel C."/>
            <person name="Donnadieu C."/>
            <person name="Faraut T."/>
            <person name="Fievet G."/>
            <person name="Helmstetter N."/>
            <person name="King M."/>
            <person name="Knapp S.J."/>
            <person name="Lai Z."/>
            <person name="Le Paslier M.C."/>
            <person name="Lippi Y."/>
            <person name="Lorenzon L."/>
            <person name="Mandel J.R."/>
            <person name="Marage G."/>
            <person name="Marchand G."/>
            <person name="Marquand E."/>
            <person name="Bret-Mestries E."/>
            <person name="Morien E."/>
            <person name="Nambeesan S."/>
            <person name="Nguyen T."/>
            <person name="Pegot-Espagnet P."/>
            <person name="Pouilly N."/>
            <person name="Raftis F."/>
            <person name="Sallet E."/>
            <person name="Schiex T."/>
            <person name="Thomas J."/>
            <person name="Vandecasteele C."/>
            <person name="Vares D."/>
            <person name="Vear F."/>
            <person name="Vautrin S."/>
            <person name="Crespi M."/>
            <person name="Mangin B."/>
            <person name="Burke J.M."/>
            <person name="Salse J."/>
            <person name="Munos S."/>
            <person name="Vincourt P."/>
            <person name="Rieseberg L.H."/>
            <person name="Langlade N.B."/>
        </authorList>
    </citation>
    <scope>NUCLEOTIDE SEQUENCE</scope>
    <source>
        <tissue evidence="3">Leaves</tissue>
    </source>
</reference>
<dbReference type="Proteomes" id="UP000215914">
    <property type="component" value="Unassembled WGS sequence"/>
</dbReference>
<organism evidence="3 4">
    <name type="scientific">Helianthus annuus</name>
    <name type="common">Common sunflower</name>
    <dbReference type="NCBI Taxonomy" id="4232"/>
    <lineage>
        <taxon>Eukaryota</taxon>
        <taxon>Viridiplantae</taxon>
        <taxon>Streptophyta</taxon>
        <taxon>Embryophyta</taxon>
        <taxon>Tracheophyta</taxon>
        <taxon>Spermatophyta</taxon>
        <taxon>Magnoliopsida</taxon>
        <taxon>eudicotyledons</taxon>
        <taxon>Gunneridae</taxon>
        <taxon>Pentapetalae</taxon>
        <taxon>asterids</taxon>
        <taxon>campanulids</taxon>
        <taxon>Asterales</taxon>
        <taxon>Asteraceae</taxon>
        <taxon>Asteroideae</taxon>
        <taxon>Heliantheae alliance</taxon>
        <taxon>Heliantheae</taxon>
        <taxon>Helianthus</taxon>
    </lineage>
</organism>
<dbReference type="EMBL" id="MNCJ02000316">
    <property type="protein sequence ID" value="KAF5821089.1"/>
    <property type="molecule type" value="Genomic_DNA"/>
</dbReference>
<feature type="domain" description="DUF3741" evidence="2">
    <location>
        <begin position="58"/>
        <end position="72"/>
    </location>
</feature>
<dbReference type="AlphaFoldDB" id="A0A9K3P258"/>
<evidence type="ECO:0000313" key="4">
    <source>
        <dbReference type="Proteomes" id="UP000215914"/>
    </source>
</evidence>
<accession>A0A9K3P258</accession>
<name>A0A9K3P258_HELAN</name>
<dbReference type="Pfam" id="PF14383">
    <property type="entry name" value="VARLMGL"/>
    <property type="match status" value="1"/>
</dbReference>
<dbReference type="Gramene" id="mRNA:HanXRQr2_Chr01g0009741">
    <property type="protein sequence ID" value="CDS:HanXRQr2_Chr01g0009741.1"/>
    <property type="gene ID" value="HanXRQr2_Chr01g0009741"/>
</dbReference>
<dbReference type="InterPro" id="IPR032795">
    <property type="entry name" value="DUF3741-assoc"/>
</dbReference>
<evidence type="ECO:0000259" key="2">
    <source>
        <dbReference type="Pfam" id="PF14383"/>
    </source>
</evidence>